<dbReference type="CDD" id="cd06553">
    <property type="entry name" value="ASCH_Ef3133_like"/>
    <property type="match status" value="1"/>
</dbReference>
<evidence type="ECO:0000313" key="3">
    <source>
        <dbReference type="Proteomes" id="UP000565155"/>
    </source>
</evidence>
<dbReference type="PANTHER" id="PTHR39203">
    <property type="entry name" value="CYTOPLASMIC PROTEIN-RELATED"/>
    <property type="match status" value="1"/>
</dbReference>
<proteinExistence type="predicted"/>
<dbReference type="SMART" id="SM01022">
    <property type="entry name" value="ASCH"/>
    <property type="match status" value="1"/>
</dbReference>
<name>A0A7H8DVY3_VIBAL</name>
<comment type="caution">
    <text evidence="2">The sequence shown here is derived from an EMBL/GenBank/DDBJ whole genome shotgun (WGS) entry which is preliminary data.</text>
</comment>
<gene>
    <name evidence="2" type="ORF">HKB35_14635</name>
</gene>
<dbReference type="InterPro" id="IPR009326">
    <property type="entry name" value="DUF984"/>
</dbReference>
<dbReference type="PIRSF" id="PIRSF021320">
    <property type="entry name" value="DUF984"/>
    <property type="match status" value="1"/>
</dbReference>
<evidence type="ECO:0000313" key="2">
    <source>
        <dbReference type="EMBL" id="NMR74851.1"/>
    </source>
</evidence>
<dbReference type="SUPFAM" id="SSF88697">
    <property type="entry name" value="PUA domain-like"/>
    <property type="match status" value="1"/>
</dbReference>
<dbReference type="InterPro" id="IPR007374">
    <property type="entry name" value="ASCH_domain"/>
</dbReference>
<evidence type="ECO:0000259" key="1">
    <source>
        <dbReference type="SMART" id="SM01022"/>
    </source>
</evidence>
<dbReference type="Proteomes" id="UP000565155">
    <property type="component" value="Unassembled WGS sequence"/>
</dbReference>
<dbReference type="PANTHER" id="PTHR39203:SF1">
    <property type="entry name" value="CYTOPLASMIC PROTEIN"/>
    <property type="match status" value="1"/>
</dbReference>
<dbReference type="Pfam" id="PF04266">
    <property type="entry name" value="ASCH"/>
    <property type="match status" value="1"/>
</dbReference>
<reference evidence="2 3" key="1">
    <citation type="submission" date="2020-04" db="EMBL/GenBank/DDBJ databases">
        <title>Whole-genome sequencing of Vibrio spp. from China reveals different genetic environments of blaCTX-M-14 among diverse lineages.</title>
        <authorList>
            <person name="Zheng Z."/>
            <person name="Ye L."/>
            <person name="Chen S."/>
        </authorList>
    </citation>
    <scope>NUCLEOTIDE SEQUENCE [LARGE SCALE GENOMIC DNA]</scope>
    <source>
        <strain evidence="2 3">Vb1636</strain>
    </source>
</reference>
<accession>A0A7H8DVY3</accession>
<dbReference type="AlphaFoldDB" id="A0A7H8DVY3"/>
<dbReference type="EMBL" id="JABCMA010000016">
    <property type="protein sequence ID" value="NMR74851.1"/>
    <property type="molecule type" value="Genomic_DNA"/>
</dbReference>
<protein>
    <submittedName>
        <fullName evidence="2">ASCH domain-containing protein</fullName>
    </submittedName>
</protein>
<feature type="domain" description="ASCH" evidence="1">
    <location>
        <begin position="30"/>
        <end position="153"/>
    </location>
</feature>
<dbReference type="GeneID" id="75165778"/>
<dbReference type="Gene3D" id="3.10.400.10">
    <property type="entry name" value="Sulfate adenylyltransferase"/>
    <property type="match status" value="1"/>
</dbReference>
<dbReference type="RefSeq" id="WP_017635141.1">
    <property type="nucleotide sequence ID" value="NZ_AP023186.1"/>
</dbReference>
<dbReference type="InterPro" id="IPR015947">
    <property type="entry name" value="PUA-like_sf"/>
</dbReference>
<sequence length="156" mass="18032">MDARAKDYLEQFLELLSPEQREAVPSVSADYYCADEYNANVCADLVRIGQKTASCSLELWYREHGEIMPQVGHLQVVTNWDGDPVCVIRITDVSTCKYEDVTAEFAFAEGEGDRTLNWWRDAHTAFFKAECDELNIDWHEKRTLVLERFEVVYPVN</sequence>
<organism evidence="2 3">
    <name type="scientific">Vibrio alginolyticus</name>
    <dbReference type="NCBI Taxonomy" id="663"/>
    <lineage>
        <taxon>Bacteria</taxon>
        <taxon>Pseudomonadati</taxon>
        <taxon>Pseudomonadota</taxon>
        <taxon>Gammaproteobacteria</taxon>
        <taxon>Vibrionales</taxon>
        <taxon>Vibrionaceae</taxon>
        <taxon>Vibrio</taxon>
    </lineage>
</organism>